<accession>A0ABP7DMC6</accession>
<evidence type="ECO:0000313" key="2">
    <source>
        <dbReference type="Proteomes" id="UP001500051"/>
    </source>
</evidence>
<dbReference type="Proteomes" id="UP001500051">
    <property type="component" value="Unassembled WGS sequence"/>
</dbReference>
<keyword evidence="2" id="KW-1185">Reference proteome</keyword>
<protein>
    <submittedName>
        <fullName evidence="1">Uncharacterized protein</fullName>
    </submittedName>
</protein>
<reference evidence="2" key="1">
    <citation type="journal article" date="2019" name="Int. J. Syst. Evol. Microbiol.">
        <title>The Global Catalogue of Microorganisms (GCM) 10K type strain sequencing project: providing services to taxonomists for standard genome sequencing and annotation.</title>
        <authorList>
            <consortium name="The Broad Institute Genomics Platform"/>
            <consortium name="The Broad Institute Genome Sequencing Center for Infectious Disease"/>
            <person name="Wu L."/>
            <person name="Ma J."/>
        </authorList>
    </citation>
    <scope>NUCLEOTIDE SEQUENCE [LARGE SCALE GENOMIC DNA]</scope>
    <source>
        <strain evidence="2">JCM 16548</strain>
    </source>
</reference>
<comment type="caution">
    <text evidence="1">The sequence shown here is derived from an EMBL/GenBank/DDBJ whole genome shotgun (WGS) entry which is preliminary data.</text>
</comment>
<dbReference type="EMBL" id="BAAAYX010000011">
    <property type="protein sequence ID" value="GAA3707592.1"/>
    <property type="molecule type" value="Genomic_DNA"/>
</dbReference>
<organism evidence="1 2">
    <name type="scientific">Microlunatus aurantiacus</name>
    <dbReference type="NCBI Taxonomy" id="446786"/>
    <lineage>
        <taxon>Bacteria</taxon>
        <taxon>Bacillati</taxon>
        <taxon>Actinomycetota</taxon>
        <taxon>Actinomycetes</taxon>
        <taxon>Propionibacteriales</taxon>
        <taxon>Propionibacteriaceae</taxon>
        <taxon>Microlunatus</taxon>
    </lineage>
</organism>
<name>A0ABP7DMC6_9ACTN</name>
<proteinExistence type="predicted"/>
<evidence type="ECO:0000313" key="1">
    <source>
        <dbReference type="EMBL" id="GAA3707592.1"/>
    </source>
</evidence>
<sequence>MVGGDGDVDRLLASIDRRVGQDLPAWPGGWPGQIEAALFDAVFSMQARYGGSTTGVRAVVARWRDHRGGQVDDLAELAAADPEAVADIVRNRAKASRRLKAAIVVEAAGALANAGLIHAADFTGHPDQRRAYLSVRGSGPVTWTYFGMLLGVSGVKADTWIVRFVRDAVGRSVTPTEAEALVSAAAAELSVPDSQLDHAIWQAARSSARRSR</sequence>
<gene>
    <name evidence="1" type="ORF">GCM10022204_26900</name>
</gene>